<dbReference type="Pfam" id="PF03645">
    <property type="entry name" value="Tctex-1"/>
    <property type="match status" value="1"/>
</dbReference>
<dbReference type="STRING" id="7868.ENSCMIP00000031068"/>
<reference evidence="3" key="4">
    <citation type="submission" date="2025-08" db="UniProtKB">
        <authorList>
            <consortium name="Ensembl"/>
        </authorList>
    </citation>
    <scope>IDENTIFICATION</scope>
</reference>
<gene>
    <name evidence="3" type="primary">tctex1d2</name>
</gene>
<reference evidence="4" key="1">
    <citation type="journal article" date="2006" name="Science">
        <title>Ancient noncoding elements conserved in the human genome.</title>
        <authorList>
            <person name="Venkatesh B."/>
            <person name="Kirkness E.F."/>
            <person name="Loh Y.H."/>
            <person name="Halpern A.L."/>
            <person name="Lee A.P."/>
            <person name="Johnson J."/>
            <person name="Dandona N."/>
            <person name="Viswanathan L.D."/>
            <person name="Tay A."/>
            <person name="Venter J.C."/>
            <person name="Strausberg R.L."/>
            <person name="Brenner S."/>
        </authorList>
    </citation>
    <scope>NUCLEOTIDE SEQUENCE [LARGE SCALE GENOMIC DNA]</scope>
</reference>
<dbReference type="InterPro" id="IPR005334">
    <property type="entry name" value="Tctex-1-like"/>
</dbReference>
<dbReference type="OMA" id="WAKVISN"/>
<feature type="region of interest" description="Disordered" evidence="2">
    <location>
        <begin position="1"/>
        <end position="53"/>
    </location>
</feature>
<proteinExistence type="inferred from homology"/>
<dbReference type="GO" id="GO:0007018">
    <property type="term" value="P:microtubule-based movement"/>
    <property type="evidence" value="ECO:0007669"/>
    <property type="project" value="TreeGrafter"/>
</dbReference>
<accession>A0A4W3IY64</accession>
<dbReference type="GO" id="GO:0005737">
    <property type="term" value="C:cytoplasm"/>
    <property type="evidence" value="ECO:0007669"/>
    <property type="project" value="TreeGrafter"/>
</dbReference>
<sequence length="159" mass="17657">MVTGSGPLQGSGRHDGPDEFGIHGGRGSAADSSSPPGEQLHHQAQLPEQVRPGLRFKAPRVKDSIRHVLKEELSGKVYDPEEVPGLTKRIAETIKDEVKEMDFDRYKVVVQVVLGEQRGEGVKMVARCFWDADTDNFAQEVYMNESLFCVAAAFGIYYY</sequence>
<keyword evidence="4" id="KW-1185">Reference proteome</keyword>
<reference evidence="4" key="2">
    <citation type="journal article" date="2007" name="PLoS Biol.">
        <title>Survey sequencing and comparative analysis of the elephant shark (Callorhinchus milii) genome.</title>
        <authorList>
            <person name="Venkatesh B."/>
            <person name="Kirkness E.F."/>
            <person name="Loh Y.H."/>
            <person name="Halpern A.L."/>
            <person name="Lee A.P."/>
            <person name="Johnson J."/>
            <person name="Dandona N."/>
            <person name="Viswanathan L.D."/>
            <person name="Tay A."/>
            <person name="Venter J.C."/>
            <person name="Strausberg R.L."/>
            <person name="Brenner S."/>
        </authorList>
    </citation>
    <scope>NUCLEOTIDE SEQUENCE [LARGE SCALE GENOMIC DNA]</scope>
</reference>
<dbReference type="CDD" id="cd21459">
    <property type="entry name" value="DLC-like_TCTEX1D2"/>
    <property type="match status" value="1"/>
</dbReference>
<name>A0A4W3IY64_CALMI</name>
<evidence type="ECO:0000313" key="4">
    <source>
        <dbReference type="Proteomes" id="UP000314986"/>
    </source>
</evidence>
<dbReference type="Proteomes" id="UP000314986">
    <property type="component" value="Unassembled WGS sequence"/>
</dbReference>
<dbReference type="InParanoid" id="A0A4W3IY64"/>
<organism evidence="3 4">
    <name type="scientific">Callorhinchus milii</name>
    <name type="common">Ghost shark</name>
    <dbReference type="NCBI Taxonomy" id="7868"/>
    <lineage>
        <taxon>Eukaryota</taxon>
        <taxon>Metazoa</taxon>
        <taxon>Chordata</taxon>
        <taxon>Craniata</taxon>
        <taxon>Vertebrata</taxon>
        <taxon>Chondrichthyes</taxon>
        <taxon>Holocephali</taxon>
        <taxon>Chimaeriformes</taxon>
        <taxon>Callorhinchidae</taxon>
        <taxon>Callorhinchus</taxon>
    </lineage>
</organism>
<feature type="compositionally biased region" description="Basic and acidic residues" evidence="2">
    <location>
        <begin position="12"/>
        <end position="21"/>
    </location>
</feature>
<dbReference type="FunFam" id="3.30.1140.40:FF:000003">
    <property type="entry name" value="tctex1 domain-containing protein 2"/>
    <property type="match status" value="1"/>
</dbReference>
<evidence type="ECO:0000313" key="3">
    <source>
        <dbReference type="Ensembl" id="ENSCMIP00000031068.1"/>
    </source>
</evidence>
<reference evidence="4" key="3">
    <citation type="journal article" date="2014" name="Nature">
        <title>Elephant shark genome provides unique insights into gnathostome evolution.</title>
        <authorList>
            <consortium name="International Elephant Shark Genome Sequencing Consortium"/>
            <person name="Venkatesh B."/>
            <person name="Lee A.P."/>
            <person name="Ravi V."/>
            <person name="Maurya A.K."/>
            <person name="Lian M.M."/>
            <person name="Swann J.B."/>
            <person name="Ohta Y."/>
            <person name="Flajnik M.F."/>
            <person name="Sutoh Y."/>
            <person name="Kasahara M."/>
            <person name="Hoon S."/>
            <person name="Gangu V."/>
            <person name="Roy S.W."/>
            <person name="Irimia M."/>
            <person name="Korzh V."/>
            <person name="Kondrychyn I."/>
            <person name="Lim Z.W."/>
            <person name="Tay B.H."/>
            <person name="Tohari S."/>
            <person name="Kong K.W."/>
            <person name="Ho S."/>
            <person name="Lorente-Galdos B."/>
            <person name="Quilez J."/>
            <person name="Marques-Bonet T."/>
            <person name="Raney B.J."/>
            <person name="Ingham P.W."/>
            <person name="Tay A."/>
            <person name="Hillier L.W."/>
            <person name="Minx P."/>
            <person name="Boehm T."/>
            <person name="Wilson R.K."/>
            <person name="Brenner S."/>
            <person name="Warren W.C."/>
        </authorList>
    </citation>
    <scope>NUCLEOTIDE SEQUENCE [LARGE SCALE GENOMIC DNA]</scope>
</reference>
<evidence type="ECO:0000256" key="2">
    <source>
        <dbReference type="SAM" id="MobiDB-lite"/>
    </source>
</evidence>
<dbReference type="InterPro" id="IPR038586">
    <property type="entry name" value="Tctex-1-like_sf"/>
</dbReference>
<reference evidence="3" key="5">
    <citation type="submission" date="2025-09" db="UniProtKB">
        <authorList>
            <consortium name="Ensembl"/>
        </authorList>
    </citation>
    <scope>IDENTIFICATION</scope>
</reference>
<protein>
    <submittedName>
        <fullName evidence="3">Tctex1 domain containing 2</fullName>
    </submittedName>
</protein>
<dbReference type="Ensembl" id="ENSCMIT00000031542.1">
    <property type="protein sequence ID" value="ENSCMIP00000031068.1"/>
    <property type="gene ID" value="ENSCMIG00000013357.1"/>
</dbReference>
<evidence type="ECO:0000256" key="1">
    <source>
        <dbReference type="ARBA" id="ARBA00005361"/>
    </source>
</evidence>
<comment type="similarity">
    <text evidence="1">Belongs to the dynein light chain Tctex-type family.</text>
</comment>
<dbReference type="PANTHER" id="PTHR21255:SF7">
    <property type="entry name" value="DYNEIN LIGHT CHAIN TCTEX-TYPE PROTEIN 2B"/>
    <property type="match status" value="1"/>
</dbReference>
<dbReference type="GeneTree" id="ENSGT00940000160019"/>
<dbReference type="PANTHER" id="PTHR21255">
    <property type="entry name" value="T-COMPLEX-ASSOCIATED-TESTIS-EXPRESSED 1/ DYNEIN LIGHT CHAIN"/>
    <property type="match status" value="1"/>
</dbReference>
<dbReference type="GO" id="GO:0005868">
    <property type="term" value="C:cytoplasmic dynein complex"/>
    <property type="evidence" value="ECO:0007669"/>
    <property type="project" value="TreeGrafter"/>
</dbReference>
<dbReference type="AlphaFoldDB" id="A0A4W3IY64"/>
<dbReference type="Gene3D" id="3.30.1140.40">
    <property type="entry name" value="Tctex-1"/>
    <property type="match status" value="1"/>
</dbReference>
<dbReference type="GO" id="GO:0045505">
    <property type="term" value="F:dynein intermediate chain binding"/>
    <property type="evidence" value="ECO:0007669"/>
    <property type="project" value="TreeGrafter"/>
</dbReference>